<evidence type="ECO:0000313" key="2">
    <source>
        <dbReference type="Proteomes" id="UP000297747"/>
    </source>
</evidence>
<evidence type="ECO:0000313" key="1">
    <source>
        <dbReference type="EMBL" id="TFU31543.1"/>
    </source>
</evidence>
<dbReference type="AlphaFoldDB" id="A0A4Y9FSP1"/>
<sequence>MPVAYYNALLHSYQIAVDVAEGNEDFFDSVKEELLYIYQTSQDIGWGFSEGTMDIFCQVSWMYDEED</sequence>
<dbReference type="EMBL" id="SPQA01000004">
    <property type="protein sequence ID" value="TFU31543.1"/>
    <property type="molecule type" value="Genomic_DNA"/>
</dbReference>
<proteinExistence type="predicted"/>
<protein>
    <submittedName>
        <fullName evidence="1">Uncharacterized protein</fullName>
    </submittedName>
</protein>
<dbReference type="RefSeq" id="WP_135052335.1">
    <property type="nucleotide sequence ID" value="NZ_CAKOCW010000001.1"/>
</dbReference>
<dbReference type="Proteomes" id="UP000297747">
    <property type="component" value="Unassembled WGS sequence"/>
</dbReference>
<gene>
    <name evidence="1" type="ORF">E4U01_02075</name>
</gene>
<organism evidence="1 2">
    <name type="scientific">Streptococcus acidominimus</name>
    <dbReference type="NCBI Taxonomy" id="1326"/>
    <lineage>
        <taxon>Bacteria</taxon>
        <taxon>Bacillati</taxon>
        <taxon>Bacillota</taxon>
        <taxon>Bacilli</taxon>
        <taxon>Lactobacillales</taxon>
        <taxon>Streptococcaceae</taxon>
        <taxon>Streptococcus</taxon>
    </lineage>
</organism>
<accession>A0A4Y9FSP1</accession>
<name>A0A4Y9FSP1_STRAI</name>
<reference evidence="1 2" key="1">
    <citation type="submission" date="2019-03" db="EMBL/GenBank/DDBJ databases">
        <title>Diversity of the mouse oral microbiome.</title>
        <authorList>
            <person name="Joseph S."/>
            <person name="Aduse-Opoku J."/>
            <person name="Curtis M."/>
            <person name="Wade W."/>
            <person name="Hashim A."/>
        </authorList>
    </citation>
    <scope>NUCLEOTIDE SEQUENCE [LARGE SCALE GENOMIC DNA]</scope>
    <source>
        <strain evidence="1 2">HT4</strain>
    </source>
</reference>
<comment type="caution">
    <text evidence="1">The sequence shown here is derived from an EMBL/GenBank/DDBJ whole genome shotgun (WGS) entry which is preliminary data.</text>
</comment>